<organism evidence="2 3">
    <name type="scientific">Paraburkholderia kirstenboschensis</name>
    <dbReference type="NCBI Taxonomy" id="1245436"/>
    <lineage>
        <taxon>Bacteria</taxon>
        <taxon>Pseudomonadati</taxon>
        <taxon>Pseudomonadota</taxon>
        <taxon>Betaproteobacteria</taxon>
        <taxon>Burkholderiales</taxon>
        <taxon>Burkholderiaceae</taxon>
        <taxon>Paraburkholderia</taxon>
    </lineage>
</organism>
<dbReference type="PANTHER" id="PTHR43664">
    <property type="entry name" value="MONOAMINE OXIDASE-RELATED"/>
    <property type="match status" value="1"/>
</dbReference>
<dbReference type="InterPro" id="IPR029069">
    <property type="entry name" value="HotDog_dom_sf"/>
</dbReference>
<feature type="domain" description="MaoC-like" evidence="1">
    <location>
        <begin position="15"/>
        <end position="120"/>
    </location>
</feature>
<reference evidence="2 3" key="1">
    <citation type="submission" date="2023-10" db="EMBL/GenBank/DDBJ databases">
        <title>Surface-active antibiotics is a multifunctional adaptation for post-fire microbes.</title>
        <authorList>
            <person name="Liu M.D."/>
            <person name="Du Y."/>
            <person name="Koupaei S.K."/>
            <person name="Kim N.R."/>
            <person name="Zhang W."/>
            <person name="Traxler M.F."/>
        </authorList>
    </citation>
    <scope>NUCLEOTIDE SEQUENCE [LARGE SCALE GENOMIC DNA]</scope>
    <source>
        <strain evidence="2 3">F3</strain>
    </source>
</reference>
<evidence type="ECO:0000313" key="3">
    <source>
        <dbReference type="Proteomes" id="UP001302652"/>
    </source>
</evidence>
<dbReference type="SUPFAM" id="SSF54637">
    <property type="entry name" value="Thioesterase/thiol ester dehydrase-isomerase"/>
    <property type="match status" value="1"/>
</dbReference>
<sequence>MASGRRGLFWEDFEIGMVLQTPARTITSTDIVNFACLTGDFNEVHTNWEYCKITPFGEPIAHGPLVYGIMGGLTYASGINDGTLLALLQIDGWRMLAPVKHGDTLHAEMKVLERKESSKPDRGSVRMQRRFVRHDGTVVQEMEVTLLYRRRGSTQPAQAD</sequence>
<dbReference type="Pfam" id="PF01575">
    <property type="entry name" value="MaoC_dehydratas"/>
    <property type="match status" value="1"/>
</dbReference>
<gene>
    <name evidence="2" type="ORF">RW095_00880</name>
</gene>
<keyword evidence="3" id="KW-1185">Reference proteome</keyword>
<dbReference type="Proteomes" id="UP001302652">
    <property type="component" value="Chromosome 3"/>
</dbReference>
<dbReference type="Gene3D" id="3.10.129.10">
    <property type="entry name" value="Hotdog Thioesterase"/>
    <property type="match status" value="1"/>
</dbReference>
<proteinExistence type="predicted"/>
<evidence type="ECO:0000313" key="2">
    <source>
        <dbReference type="EMBL" id="WOD14112.1"/>
    </source>
</evidence>
<evidence type="ECO:0000259" key="1">
    <source>
        <dbReference type="Pfam" id="PF01575"/>
    </source>
</evidence>
<dbReference type="RefSeq" id="WP_317015889.1">
    <property type="nucleotide sequence ID" value="NZ_CP136511.1"/>
</dbReference>
<name>A0ABZ0EA73_9BURK</name>
<dbReference type="PANTHER" id="PTHR43664:SF1">
    <property type="entry name" value="BETA-METHYLMALYL-COA DEHYDRATASE"/>
    <property type="match status" value="1"/>
</dbReference>
<protein>
    <submittedName>
        <fullName evidence="2">MaoC/PaaZ C-terminal domain-containing protein</fullName>
    </submittedName>
</protein>
<dbReference type="EMBL" id="CP136511">
    <property type="protein sequence ID" value="WOD14112.1"/>
    <property type="molecule type" value="Genomic_DNA"/>
</dbReference>
<accession>A0ABZ0EA73</accession>
<dbReference type="InterPro" id="IPR002539">
    <property type="entry name" value="MaoC-like_dom"/>
</dbReference>
<dbReference type="InterPro" id="IPR052342">
    <property type="entry name" value="MCH/BMMD"/>
</dbReference>